<feature type="compositionally biased region" description="Polar residues" evidence="1">
    <location>
        <begin position="599"/>
        <end position="609"/>
    </location>
</feature>
<feature type="compositionally biased region" description="Basic and acidic residues" evidence="1">
    <location>
        <begin position="558"/>
        <end position="590"/>
    </location>
</feature>
<keyword evidence="2" id="KW-1133">Transmembrane helix</keyword>
<organism evidence="3 4">
    <name type="scientific">Strigamia maritima</name>
    <name type="common">European centipede</name>
    <name type="synonym">Geophilus maritimus</name>
    <dbReference type="NCBI Taxonomy" id="126957"/>
    <lineage>
        <taxon>Eukaryota</taxon>
        <taxon>Metazoa</taxon>
        <taxon>Ecdysozoa</taxon>
        <taxon>Arthropoda</taxon>
        <taxon>Myriapoda</taxon>
        <taxon>Chilopoda</taxon>
        <taxon>Pleurostigmophora</taxon>
        <taxon>Geophilomorpha</taxon>
        <taxon>Linotaeniidae</taxon>
        <taxon>Strigamia</taxon>
    </lineage>
</organism>
<dbReference type="Proteomes" id="UP000014500">
    <property type="component" value="Unassembled WGS sequence"/>
</dbReference>
<reference evidence="4" key="1">
    <citation type="submission" date="2011-05" db="EMBL/GenBank/DDBJ databases">
        <authorList>
            <person name="Richards S.R."/>
            <person name="Qu J."/>
            <person name="Jiang H."/>
            <person name="Jhangiani S.N."/>
            <person name="Agravi P."/>
            <person name="Goodspeed R."/>
            <person name="Gross S."/>
            <person name="Mandapat C."/>
            <person name="Jackson L."/>
            <person name="Mathew T."/>
            <person name="Pu L."/>
            <person name="Thornton R."/>
            <person name="Saada N."/>
            <person name="Wilczek-Boney K.B."/>
            <person name="Lee S."/>
            <person name="Kovar C."/>
            <person name="Wu Y."/>
            <person name="Scherer S.E."/>
            <person name="Worley K.C."/>
            <person name="Muzny D.M."/>
            <person name="Gibbs R."/>
        </authorList>
    </citation>
    <scope>NUCLEOTIDE SEQUENCE</scope>
    <source>
        <strain evidence="4">Brora</strain>
    </source>
</reference>
<protein>
    <submittedName>
        <fullName evidence="3">Uncharacterized protein</fullName>
    </submittedName>
</protein>
<evidence type="ECO:0000313" key="3">
    <source>
        <dbReference type="EnsemblMetazoa" id="SMAR008800-PA"/>
    </source>
</evidence>
<name>T1J5A2_STRMM</name>
<evidence type="ECO:0000256" key="2">
    <source>
        <dbReference type="SAM" id="Phobius"/>
    </source>
</evidence>
<keyword evidence="2" id="KW-0812">Transmembrane</keyword>
<evidence type="ECO:0000313" key="4">
    <source>
        <dbReference type="Proteomes" id="UP000014500"/>
    </source>
</evidence>
<reference evidence="3" key="2">
    <citation type="submission" date="2015-02" db="UniProtKB">
        <authorList>
            <consortium name="EnsemblMetazoa"/>
        </authorList>
    </citation>
    <scope>IDENTIFICATION</scope>
</reference>
<dbReference type="EnsemblMetazoa" id="SMAR008800-RA">
    <property type="protein sequence ID" value="SMAR008800-PA"/>
    <property type="gene ID" value="SMAR008800"/>
</dbReference>
<dbReference type="HOGENOM" id="CLU_242936_0_0_1"/>
<keyword evidence="4" id="KW-1185">Reference proteome</keyword>
<sequence>MWPINKSYKDNCFIFCSPTIKTHTFPQILHSARDYRTKMFLLKKKSHAFLHSLLLLAVIGSGSSYNLIPEVFNGVNSAIRSIFGNSGSVKTSYSSSESYSASSSGGISSSSGVSSSGGGLSSQGTEYYTVNPKFVQLINEVRKSTKVVKIKYKPQLDGKIQVTLTTDKGSKTYDHITKSVFELFVKLLKNPTLQIKEVGKVGSQVKISVSPEPPKAKNIIKVKPQFLDIVLKLRKGGYSVQIVPSGDTYTITVTDNSNGKKKTYKNVPADIGSAFIRLIKDPALQYQILGKTKDQTILFIPDFSGKQTTLTVKALFLTLLKDVRKHPKNRIQIKPGSDGKYELIIYDDKKHHKTYKHIEPNLLFAFITLIKNPDLQFKVSPADHGQFTITLEKESEDLNYGTDESEDVLAIIEKAKSDPSYNLRISTGTNGLELVITHEGKVQKYPLPAKFLNVIIKVIQSFKPPKKVKHNGHTTFILSDQEEETPIAVDIEFTNLITLIRENPTANLKFKIKPTDNGKYNIVVFINGKPTELKNQSAEAIKFLVKVTKNPTLPVHIVQEKPKHKEPEHEHEKPHKKEEKPKEQEHEHEKPLRKKRSPRISQLFTNQKNLPLEITPSDDPNKVNINVPNEKQTDVENIDVDIDYLQPLQIVRREPETEIDVKPDNEGTFTVTIKPKDGSKPHTLKHVHPNVLLLISKLKTSPSVHVTVKSDKPGKIKLVIPKHQSQPIHTKLTPEILELLTNIRKKPEPKVSIKPEKPGTYTIVVENTGKPKKEYPHISPELVPVIVKLYSEPTLEYEIKPGKDNTIEFVPSEPSSNSHRYEVKPDILDIIRDIKQSPDTEINVKPKPHHTFEIETKEPHQKPKTYPQVDQETLDLIINLKSHPDVTFTVKPTPGGNFYITVPKSNVKDDNVQIPPDVLKLITLIHSPKDITLNIKPQNDGTFTIVANDGKKDYDYPNVPKRLLPIIIKLYRNPYRNLQLKPTSDNQIYGNVPEDLPKTTTAVVNKEDINLIHHIRRHPNNEITIKRDRKNQPVIDVGHGPDKKTYLHVPINIINIATKLLTEPKLPFHIYTGRDGRHVLTLPIRPKELIVPDVPKDLIEFIDKHRHNPHLEVDVTSSKTPNQYDVTYQERNKPLKHFKNLEPKTVQLIVELFNTPSTEYRVQPQPNGKLTVRPSRDDVPTFDVSITPEGLLILDDFRNPKIDSVKVSPGTKPNTYKIEFDDLHDHKNPVTVNDIKPLFINFLIRLYTEPSLPLRAAVDENGHLIAITPKRVSHNIFHDVSPEFPHLSSTTVQLATILISQPELHTRILDERNGKITVEVTSHRPNLVFTNVHPSFLKASYVARHSPEVELSFTRRPNNEIELALTNGPNKLIAENLSPIITQLFVALYSRPDFPYNFYLDGDNTVTMIIRKDSLNPIFTHVKPEFFDFVKKVRHSKLINIVIKHDEGAYEVIATTHHGEPRTFQLTPEELQLLVLFATYRDLEFKENIENDRHLTIPVVLKAPSTVLDFVKLAAATKVHSYPEYKEKDVEEPRDEEPRHELRPHLVFEPRVVLRPEFTGRPDYRYLFDRISRGYAGEKTTRDKHHGRQEIGHFDRPRHHIHRHQGHELYYKFKKEGAYDDCKCARKHRYTPQRSREF</sequence>
<proteinExistence type="predicted"/>
<feature type="transmembrane region" description="Helical" evidence="2">
    <location>
        <begin position="48"/>
        <end position="68"/>
    </location>
</feature>
<keyword evidence="2" id="KW-0472">Membrane</keyword>
<dbReference type="PhylomeDB" id="T1J5A2"/>
<feature type="region of interest" description="Disordered" evidence="1">
    <location>
        <begin position="555"/>
        <end position="623"/>
    </location>
</feature>
<dbReference type="EMBL" id="JH431855">
    <property type="status" value="NOT_ANNOTATED_CDS"/>
    <property type="molecule type" value="Genomic_DNA"/>
</dbReference>
<accession>T1J5A2</accession>
<evidence type="ECO:0000256" key="1">
    <source>
        <dbReference type="SAM" id="MobiDB-lite"/>
    </source>
</evidence>